<organism evidence="3 4">
    <name type="scientific">Trichophyton interdigitale (strain MR816)</name>
    <dbReference type="NCBI Taxonomy" id="1215338"/>
    <lineage>
        <taxon>Eukaryota</taxon>
        <taxon>Fungi</taxon>
        <taxon>Dikarya</taxon>
        <taxon>Ascomycota</taxon>
        <taxon>Pezizomycotina</taxon>
        <taxon>Eurotiomycetes</taxon>
        <taxon>Eurotiomycetidae</taxon>
        <taxon>Onygenales</taxon>
        <taxon>Arthrodermataceae</taxon>
        <taxon>Trichophyton</taxon>
    </lineage>
</organism>
<keyword evidence="2" id="KW-0472">Membrane</keyword>
<keyword evidence="2" id="KW-1133">Transmembrane helix</keyword>
<gene>
    <name evidence="3" type="ORF">H109_04787</name>
</gene>
<dbReference type="AlphaFoldDB" id="A0A059J6N2"/>
<protein>
    <submittedName>
        <fullName evidence="3">Uncharacterized protein</fullName>
    </submittedName>
</protein>
<evidence type="ECO:0000256" key="2">
    <source>
        <dbReference type="SAM" id="Phobius"/>
    </source>
</evidence>
<feature type="compositionally biased region" description="Low complexity" evidence="1">
    <location>
        <begin position="53"/>
        <end position="91"/>
    </location>
</feature>
<evidence type="ECO:0000313" key="4">
    <source>
        <dbReference type="Proteomes" id="UP000024533"/>
    </source>
</evidence>
<feature type="transmembrane region" description="Helical" evidence="2">
    <location>
        <begin position="150"/>
        <end position="175"/>
    </location>
</feature>
<feature type="region of interest" description="Disordered" evidence="1">
    <location>
        <begin position="49"/>
        <end position="94"/>
    </location>
</feature>
<dbReference type="OMA" id="YAGCCAM"/>
<proteinExistence type="predicted"/>
<dbReference type="OrthoDB" id="4174183at2759"/>
<dbReference type="EMBL" id="AOKY01000310">
    <property type="protein sequence ID" value="KDB23333.1"/>
    <property type="molecule type" value="Genomic_DNA"/>
</dbReference>
<feature type="compositionally biased region" description="Polar residues" evidence="1">
    <location>
        <begin position="337"/>
        <end position="354"/>
    </location>
</feature>
<comment type="caution">
    <text evidence="3">The sequence shown here is derived from an EMBL/GenBank/DDBJ whole genome shotgun (WGS) entry which is preliminary data.</text>
</comment>
<dbReference type="HOGENOM" id="CLU_062299_0_0_1"/>
<name>A0A059J6N2_TRIIM</name>
<keyword evidence="2" id="KW-0812">Transmembrane</keyword>
<reference evidence="3 4" key="1">
    <citation type="submission" date="2014-02" db="EMBL/GenBank/DDBJ databases">
        <title>The Genome Sequence of Trichophyton interdigitale MR816.</title>
        <authorList>
            <consortium name="The Broad Institute Genomics Platform"/>
            <person name="Cuomo C.A."/>
            <person name="White T.C."/>
            <person name="Graser Y."/>
            <person name="Martinez-Rossi N."/>
            <person name="Heitman J."/>
            <person name="Young S.K."/>
            <person name="Zeng Q."/>
            <person name="Gargeya S."/>
            <person name="Abouelleil A."/>
            <person name="Alvarado L."/>
            <person name="Chapman S.B."/>
            <person name="Gainer-Dewar J."/>
            <person name="Goldberg J."/>
            <person name="Griggs A."/>
            <person name="Gujja S."/>
            <person name="Hansen M."/>
            <person name="Howarth C."/>
            <person name="Imamovic A."/>
            <person name="Larimer J."/>
            <person name="Martinez D."/>
            <person name="Murphy C."/>
            <person name="Pearson M.D."/>
            <person name="Persinoti G."/>
            <person name="Poon T."/>
            <person name="Priest M."/>
            <person name="Roberts A.D."/>
            <person name="Saif S."/>
            <person name="Shea T.D."/>
            <person name="Sykes S.N."/>
            <person name="Wortman J."/>
            <person name="Nusbaum C."/>
            <person name="Birren B."/>
        </authorList>
    </citation>
    <scope>NUCLEOTIDE SEQUENCE [LARGE SCALE GENOMIC DNA]</scope>
    <source>
        <strain evidence="3 4">MR816</strain>
    </source>
</reference>
<keyword evidence="4" id="KW-1185">Reference proteome</keyword>
<evidence type="ECO:0000313" key="3">
    <source>
        <dbReference type="EMBL" id="KDB23333.1"/>
    </source>
</evidence>
<sequence>MMDRRLRFRQHETDCESGIQFYACSKGAYRGCCSVDPCDTGICPDDLKIGNKTSSSTTSTSRTLRPTPTSPRTTFPSTNTASSTTDTEFTTPLPPPGIPPSSPMIPTESTTSTFTSSTSASSSSLIPATGIVTLPIPEATILHSGPSRGAFIGGIVGTVVIALLLFIGAFFWFHIRRKRKKAGKWRGSCAVLLCRRQKETTESITSPTVKKAPEPEPCGEPCGELDGSKYRAEMFAPSEGSSFAGSPRTYIDSPSIGSSTTITPSTHSIAWSNEKIVSPGTNSAPLRGLGTYSAVRPGSSIPTISELPATTNPPQPPVPRELEGSSTAETSPHKSLLSPTSQQVSQGVKLTVTTPEGVVLRPNLHDSPAQQHPQCQELETPPHVMSFMDYPDNPHKRDGPSL</sequence>
<evidence type="ECO:0000256" key="1">
    <source>
        <dbReference type="SAM" id="MobiDB-lite"/>
    </source>
</evidence>
<feature type="compositionally biased region" description="Basic and acidic residues" evidence="1">
    <location>
        <begin position="392"/>
        <end position="402"/>
    </location>
</feature>
<accession>A0A059J6N2</accession>
<dbReference type="CDD" id="cd12087">
    <property type="entry name" value="TM_EGFR-like"/>
    <property type="match status" value="1"/>
</dbReference>
<dbReference type="STRING" id="1215338.A0A059J6N2"/>
<dbReference type="Proteomes" id="UP000024533">
    <property type="component" value="Unassembled WGS sequence"/>
</dbReference>
<feature type="region of interest" description="Disordered" evidence="1">
    <location>
        <begin position="300"/>
        <end position="402"/>
    </location>
</feature>